<accession>A0AAQ3RNF5</accession>
<evidence type="ECO:0000313" key="2">
    <source>
        <dbReference type="Proteomes" id="UP001374535"/>
    </source>
</evidence>
<dbReference type="PANTHER" id="PTHR36017">
    <property type="entry name" value="EMBRYO DEFECTIVE 1381"/>
    <property type="match status" value="1"/>
</dbReference>
<reference evidence="1 2" key="1">
    <citation type="journal article" date="2023" name="Life. Sci Alliance">
        <title>Evolutionary insights into 3D genome organization and epigenetic landscape of Vigna mungo.</title>
        <authorList>
            <person name="Junaid A."/>
            <person name="Singh B."/>
            <person name="Bhatia S."/>
        </authorList>
    </citation>
    <scope>NUCLEOTIDE SEQUENCE [LARGE SCALE GENOMIC DNA]</scope>
    <source>
        <strain evidence="1">Urdbean</strain>
    </source>
</reference>
<sequence>MVRPHHRAPPGAAEASPAVLWDRAVLAMSGQCTGAEVGRILGFGEKKNGLSFEEASYMKESIAALKLAKKVIELQQGWRANAISHMNHTGVFSRTLTHSCTDWPCLLLELLSQAAEIDHFQVHYWFVLQIAVRETSNHDLVAAVVPKLVINNIEVLKHATVNNKLSVSGPLYHDSLIWRIIALGANERCLPVILVTSDR</sequence>
<proteinExistence type="predicted"/>
<keyword evidence="2" id="KW-1185">Reference proteome</keyword>
<evidence type="ECO:0000313" key="1">
    <source>
        <dbReference type="EMBL" id="WVZ01794.1"/>
    </source>
</evidence>
<gene>
    <name evidence="1" type="ORF">V8G54_022600</name>
</gene>
<dbReference type="EMBL" id="CP144694">
    <property type="protein sequence ID" value="WVZ01794.1"/>
    <property type="molecule type" value="Genomic_DNA"/>
</dbReference>
<dbReference type="AlphaFoldDB" id="A0AAQ3RNF5"/>
<dbReference type="Proteomes" id="UP001374535">
    <property type="component" value="Chromosome 7"/>
</dbReference>
<protein>
    <submittedName>
        <fullName evidence="1">Uncharacterized protein</fullName>
    </submittedName>
</protein>
<name>A0AAQ3RNF5_VIGMU</name>
<dbReference type="PANTHER" id="PTHR36017:SF1">
    <property type="entry name" value="EMBRYO DEFECTIVE 1381"/>
    <property type="match status" value="1"/>
</dbReference>
<organism evidence="1 2">
    <name type="scientific">Vigna mungo</name>
    <name type="common">Black gram</name>
    <name type="synonym">Phaseolus mungo</name>
    <dbReference type="NCBI Taxonomy" id="3915"/>
    <lineage>
        <taxon>Eukaryota</taxon>
        <taxon>Viridiplantae</taxon>
        <taxon>Streptophyta</taxon>
        <taxon>Embryophyta</taxon>
        <taxon>Tracheophyta</taxon>
        <taxon>Spermatophyta</taxon>
        <taxon>Magnoliopsida</taxon>
        <taxon>eudicotyledons</taxon>
        <taxon>Gunneridae</taxon>
        <taxon>Pentapetalae</taxon>
        <taxon>rosids</taxon>
        <taxon>fabids</taxon>
        <taxon>Fabales</taxon>
        <taxon>Fabaceae</taxon>
        <taxon>Papilionoideae</taxon>
        <taxon>50 kb inversion clade</taxon>
        <taxon>NPAAA clade</taxon>
        <taxon>indigoferoid/millettioid clade</taxon>
        <taxon>Phaseoleae</taxon>
        <taxon>Vigna</taxon>
    </lineage>
</organism>